<reference evidence="3 4" key="1">
    <citation type="journal article" date="2016" name="Nat. Commun.">
        <title>Thousands of microbial genomes shed light on interconnected biogeochemical processes in an aquifer system.</title>
        <authorList>
            <person name="Anantharaman K."/>
            <person name="Brown C.T."/>
            <person name="Hug L.A."/>
            <person name="Sharon I."/>
            <person name="Castelle C.J."/>
            <person name="Probst A.J."/>
            <person name="Thomas B.C."/>
            <person name="Singh A."/>
            <person name="Wilkins M.J."/>
            <person name="Karaoz U."/>
            <person name="Brodie E.L."/>
            <person name="Williams K.H."/>
            <person name="Hubbard S.S."/>
            <person name="Banfield J.F."/>
        </authorList>
    </citation>
    <scope>NUCLEOTIDE SEQUENCE [LARGE SCALE GENOMIC DNA]</scope>
</reference>
<dbReference type="AlphaFoldDB" id="A0A1F6TKU8"/>
<evidence type="ECO:0000256" key="2">
    <source>
        <dbReference type="SAM" id="SignalP"/>
    </source>
</evidence>
<comment type="caution">
    <text evidence="3">The sequence shown here is derived from an EMBL/GenBank/DDBJ whole genome shotgun (WGS) entry which is preliminary data.</text>
</comment>
<dbReference type="Proteomes" id="UP000178885">
    <property type="component" value="Unassembled WGS sequence"/>
</dbReference>
<organism evidence="3 4">
    <name type="scientific">Candidatus Muproteobacteria bacterium RBG_16_65_34</name>
    <dbReference type="NCBI Taxonomy" id="1817760"/>
    <lineage>
        <taxon>Bacteria</taxon>
        <taxon>Pseudomonadati</taxon>
        <taxon>Pseudomonadota</taxon>
        <taxon>Candidatus Muproteobacteria</taxon>
    </lineage>
</organism>
<feature type="signal peptide" evidence="2">
    <location>
        <begin position="1"/>
        <end position="24"/>
    </location>
</feature>
<evidence type="ECO:0000256" key="1">
    <source>
        <dbReference type="SAM" id="MobiDB-lite"/>
    </source>
</evidence>
<accession>A0A1F6TKU8</accession>
<sequence length="78" mass="7886">MQNRNRLAQACAAALLGLSVVAAAQDSTDTQAAAPLAPQVTDATREPSPGTEADQVAAASAPSTDGTSLQDLKVYPTF</sequence>
<feature type="compositionally biased region" description="Polar residues" evidence="1">
    <location>
        <begin position="61"/>
        <end position="70"/>
    </location>
</feature>
<evidence type="ECO:0000313" key="4">
    <source>
        <dbReference type="Proteomes" id="UP000178885"/>
    </source>
</evidence>
<dbReference type="EMBL" id="MFSU01000096">
    <property type="protein sequence ID" value="OGI45763.1"/>
    <property type="molecule type" value="Genomic_DNA"/>
</dbReference>
<gene>
    <name evidence="3" type="ORF">A2151_08325</name>
</gene>
<evidence type="ECO:0008006" key="5">
    <source>
        <dbReference type="Google" id="ProtNLM"/>
    </source>
</evidence>
<feature type="region of interest" description="Disordered" evidence="1">
    <location>
        <begin position="28"/>
        <end position="78"/>
    </location>
</feature>
<name>A0A1F6TKU8_9PROT</name>
<protein>
    <recommendedName>
        <fullName evidence="5">TonB-dependent receptor</fullName>
    </recommendedName>
</protein>
<evidence type="ECO:0000313" key="3">
    <source>
        <dbReference type="EMBL" id="OGI45763.1"/>
    </source>
</evidence>
<proteinExistence type="predicted"/>
<keyword evidence="2" id="KW-0732">Signal</keyword>
<feature type="chain" id="PRO_5009526716" description="TonB-dependent receptor" evidence="2">
    <location>
        <begin position="25"/>
        <end position="78"/>
    </location>
</feature>